<dbReference type="RefSeq" id="WP_163290450.1">
    <property type="nucleotide sequence ID" value="NZ_JAAGWY010000003.1"/>
</dbReference>
<evidence type="ECO:0000313" key="2">
    <source>
        <dbReference type="EMBL" id="NEN06987.1"/>
    </source>
</evidence>
<dbReference type="Pfam" id="PF13822">
    <property type="entry name" value="ACC_epsilon"/>
    <property type="match status" value="1"/>
</dbReference>
<dbReference type="Proteomes" id="UP000474967">
    <property type="component" value="Unassembled WGS sequence"/>
</dbReference>
<evidence type="ECO:0000313" key="3">
    <source>
        <dbReference type="Proteomes" id="UP000474967"/>
    </source>
</evidence>
<dbReference type="GO" id="GO:0004658">
    <property type="term" value="F:propionyl-CoA carboxylase activity"/>
    <property type="evidence" value="ECO:0007669"/>
    <property type="project" value="InterPro"/>
</dbReference>
<keyword evidence="3" id="KW-1185">Reference proteome</keyword>
<proteinExistence type="predicted"/>
<protein>
    <recommendedName>
        <fullName evidence="4">Acyl-CoA carboxylase subunit epsilon</fullName>
    </recommendedName>
</protein>
<dbReference type="GO" id="GO:0003989">
    <property type="term" value="F:acetyl-CoA carboxylase activity"/>
    <property type="evidence" value="ECO:0007669"/>
    <property type="project" value="InterPro"/>
</dbReference>
<reference evidence="2 3" key="1">
    <citation type="journal article" date="2014" name="J. Microbiol.">
        <title>Diaminobutyricibacter tongyongensis gen. nov., sp. nov. and Homoserinibacter gongjuensis gen. nov., sp. nov. belong to the family Microbacteriaceae.</title>
        <authorList>
            <person name="Kim S.J."/>
            <person name="Ahn J.H."/>
            <person name="Weon H.Y."/>
            <person name="Hamada M."/>
            <person name="Suzuki K."/>
            <person name="Kwon S.W."/>
        </authorList>
    </citation>
    <scope>NUCLEOTIDE SEQUENCE [LARGE SCALE GENOMIC DNA]</scope>
    <source>
        <strain evidence="2 3">NBRC 108724</strain>
    </source>
</reference>
<dbReference type="EMBL" id="JAAGWY010000003">
    <property type="protein sequence ID" value="NEN06987.1"/>
    <property type="molecule type" value="Genomic_DNA"/>
</dbReference>
<evidence type="ECO:0008006" key="4">
    <source>
        <dbReference type="Google" id="ProtNLM"/>
    </source>
</evidence>
<name>A0A6L9Y0M3_9MICO</name>
<evidence type="ECO:0000256" key="1">
    <source>
        <dbReference type="SAM" id="MobiDB-lite"/>
    </source>
</evidence>
<feature type="region of interest" description="Disordered" evidence="1">
    <location>
        <begin position="39"/>
        <end position="74"/>
    </location>
</feature>
<gene>
    <name evidence="2" type="ORF">G3T36_14070</name>
</gene>
<sequence>MTETEDAGEITFVTRGVTADEVAAVTAVLTAAIAERAADRAVRSPRGASAWERSQRALRSPLTPSDGSWRGFTG</sequence>
<comment type="caution">
    <text evidence="2">The sequence shown here is derived from an EMBL/GenBank/DDBJ whole genome shotgun (WGS) entry which is preliminary data.</text>
</comment>
<dbReference type="AlphaFoldDB" id="A0A6L9Y0M3"/>
<accession>A0A6L9Y0M3</accession>
<organism evidence="2 3">
    <name type="scientific">Leifsonia tongyongensis</name>
    <dbReference type="NCBI Taxonomy" id="1268043"/>
    <lineage>
        <taxon>Bacteria</taxon>
        <taxon>Bacillati</taxon>
        <taxon>Actinomycetota</taxon>
        <taxon>Actinomycetes</taxon>
        <taxon>Micrococcales</taxon>
        <taxon>Microbacteriaceae</taxon>
        <taxon>Leifsonia</taxon>
    </lineage>
</organism>
<dbReference type="InterPro" id="IPR032716">
    <property type="entry name" value="ACC_epsilon"/>
</dbReference>